<dbReference type="GO" id="GO:0006631">
    <property type="term" value="P:fatty acid metabolic process"/>
    <property type="evidence" value="ECO:0007669"/>
    <property type="project" value="TreeGrafter"/>
</dbReference>
<dbReference type="GO" id="GO:0031956">
    <property type="term" value="F:medium-chain fatty acid-CoA ligase activity"/>
    <property type="evidence" value="ECO:0007669"/>
    <property type="project" value="TreeGrafter"/>
</dbReference>
<comment type="caution">
    <text evidence="5">The sequence shown here is derived from an EMBL/GenBank/DDBJ whole genome shotgun (WGS) entry which is preliminary data.</text>
</comment>
<dbReference type="Pfam" id="PF13193">
    <property type="entry name" value="AMP-binding_C"/>
    <property type="match status" value="1"/>
</dbReference>
<dbReference type="GeneID" id="25795255"/>
<keyword evidence="6" id="KW-1185">Reference proteome</keyword>
<dbReference type="STRING" id="413071.G9MV24"/>
<dbReference type="EMBL" id="ABDF02000066">
    <property type="protein sequence ID" value="EHK21679.1"/>
    <property type="molecule type" value="Genomic_DNA"/>
</dbReference>
<dbReference type="RefSeq" id="XP_013955872.1">
    <property type="nucleotide sequence ID" value="XM_014100397.1"/>
</dbReference>
<dbReference type="AlphaFoldDB" id="G9MV24"/>
<accession>G9MV24</accession>
<dbReference type="Gene3D" id="3.40.50.12780">
    <property type="entry name" value="N-terminal domain of ligase-like"/>
    <property type="match status" value="1"/>
</dbReference>
<evidence type="ECO:0000259" key="3">
    <source>
        <dbReference type="Pfam" id="PF00501"/>
    </source>
</evidence>
<evidence type="ECO:0000313" key="6">
    <source>
        <dbReference type="Proteomes" id="UP000007115"/>
    </source>
</evidence>
<feature type="domain" description="AMP-binding enzyme C-terminal" evidence="4">
    <location>
        <begin position="465"/>
        <end position="543"/>
    </location>
</feature>
<sequence>MAIDTKVLALPTSCEKCTSPAIICPVAGSTSFRDVVSYAQLASMVRSVQIDLALMGITKASRVALVLPNGLEFVAMLLAVLRQRGVAAPLNPQYTQVEFRDAFSRMNLDLVLILADVGVSGDGSSIATPARQAAMELGVRVAVCHRTNIADGGAEPGLRLAVKPIDLAHGNSTNINETTIFSPTEVQPQDKALMLLTSGTTGAPKLVLLSHMNILISMRIIIANSQLSSSDRTIIITPLHHITGVCGSLLATLFSGGSAVIPDSLPGAFWQRCADYGITWFYAVPTLHHLLLNFPRPNGRVPSQLRFLRCGGGETQPDLYDRLTALGLPLLESYGMTEIAPAIFCNRLTDDGDIKKKRRGYYPIPDGVDVVILPSNPPGQETGDFENQFNAPTKDIGVIGEVCLRGDNIMEGYSDNPEANAEAFLSNGYFRTGDLGAIHPGGYLQLVGRIKEVINKGGTKIGPAEVEHIALTHNCVEDAACFRIADQVYGDEIGLAITLYPHVDEQLAVVSDLKRHIRQHLSDFKVPKKVLLFTNIPYSKTGKLMRTQLSEQFAKGLL</sequence>
<dbReference type="PANTHER" id="PTHR43201:SF5">
    <property type="entry name" value="MEDIUM-CHAIN ACYL-COA LIGASE ACSF2, MITOCHONDRIAL"/>
    <property type="match status" value="1"/>
</dbReference>
<dbReference type="OrthoDB" id="3633556at2759"/>
<dbReference type="HOGENOM" id="CLU_000022_59_0_1"/>
<feature type="domain" description="AMP-dependent synthetase/ligase" evidence="3">
    <location>
        <begin position="35"/>
        <end position="413"/>
    </location>
</feature>
<dbReference type="Pfam" id="PF00501">
    <property type="entry name" value="AMP-binding"/>
    <property type="match status" value="1"/>
</dbReference>
<evidence type="ECO:0000313" key="5">
    <source>
        <dbReference type="EMBL" id="EHK21679.1"/>
    </source>
</evidence>
<dbReference type="PROSITE" id="PS00455">
    <property type="entry name" value="AMP_BINDING"/>
    <property type="match status" value="1"/>
</dbReference>
<dbReference type="eggNOG" id="KOG1176">
    <property type="taxonomic scope" value="Eukaryota"/>
</dbReference>
<dbReference type="FunCoup" id="G9MV24">
    <property type="interactions" value="611"/>
</dbReference>
<gene>
    <name evidence="5" type="ORF">TRIVIDRAFT_52933</name>
</gene>
<dbReference type="InterPro" id="IPR000873">
    <property type="entry name" value="AMP-dep_synth/lig_dom"/>
</dbReference>
<dbReference type="SUPFAM" id="SSF56801">
    <property type="entry name" value="Acetyl-CoA synthetase-like"/>
    <property type="match status" value="1"/>
</dbReference>
<comment type="similarity">
    <text evidence="1">Belongs to the ATP-dependent AMP-binding enzyme family.</text>
</comment>
<dbReference type="InterPro" id="IPR045851">
    <property type="entry name" value="AMP-bd_C_sf"/>
</dbReference>
<dbReference type="PANTHER" id="PTHR43201">
    <property type="entry name" value="ACYL-COA SYNTHETASE"/>
    <property type="match status" value="1"/>
</dbReference>
<dbReference type="InterPro" id="IPR025110">
    <property type="entry name" value="AMP-bd_C"/>
</dbReference>
<organism evidence="5 6">
    <name type="scientific">Hypocrea virens (strain Gv29-8 / FGSC 10586)</name>
    <name type="common">Gliocladium virens</name>
    <name type="synonym">Trichoderma virens</name>
    <dbReference type="NCBI Taxonomy" id="413071"/>
    <lineage>
        <taxon>Eukaryota</taxon>
        <taxon>Fungi</taxon>
        <taxon>Dikarya</taxon>
        <taxon>Ascomycota</taxon>
        <taxon>Pezizomycotina</taxon>
        <taxon>Sordariomycetes</taxon>
        <taxon>Hypocreomycetidae</taxon>
        <taxon>Hypocreales</taxon>
        <taxon>Hypocreaceae</taxon>
        <taxon>Trichoderma</taxon>
    </lineage>
</organism>
<dbReference type="InParanoid" id="G9MV24"/>
<name>G9MV24_HYPVG</name>
<dbReference type="VEuPathDB" id="FungiDB:TRIVIDRAFT_52933"/>
<proteinExistence type="inferred from homology"/>
<dbReference type="OMA" id="PTMWNAM"/>
<evidence type="ECO:0000256" key="1">
    <source>
        <dbReference type="ARBA" id="ARBA00006432"/>
    </source>
</evidence>
<evidence type="ECO:0000256" key="2">
    <source>
        <dbReference type="ARBA" id="ARBA00022598"/>
    </source>
</evidence>
<dbReference type="Gene3D" id="3.30.300.30">
    <property type="match status" value="1"/>
</dbReference>
<dbReference type="Proteomes" id="UP000007115">
    <property type="component" value="Unassembled WGS sequence"/>
</dbReference>
<dbReference type="InterPro" id="IPR020845">
    <property type="entry name" value="AMP-binding_CS"/>
</dbReference>
<dbReference type="InterPro" id="IPR042099">
    <property type="entry name" value="ANL_N_sf"/>
</dbReference>
<reference evidence="5 6" key="1">
    <citation type="journal article" date="2011" name="Genome Biol.">
        <title>Comparative genome sequence analysis underscores mycoparasitism as the ancestral life style of Trichoderma.</title>
        <authorList>
            <person name="Kubicek C.P."/>
            <person name="Herrera-Estrella A."/>
            <person name="Seidl-Seiboth V."/>
            <person name="Martinez D.A."/>
            <person name="Druzhinina I.S."/>
            <person name="Thon M."/>
            <person name="Zeilinger S."/>
            <person name="Casas-Flores S."/>
            <person name="Horwitz B.A."/>
            <person name="Mukherjee P.K."/>
            <person name="Mukherjee M."/>
            <person name="Kredics L."/>
            <person name="Alcaraz L.D."/>
            <person name="Aerts A."/>
            <person name="Antal Z."/>
            <person name="Atanasova L."/>
            <person name="Cervantes-Badillo M.G."/>
            <person name="Challacombe J."/>
            <person name="Chertkov O."/>
            <person name="McCluskey K."/>
            <person name="Coulpier F."/>
            <person name="Deshpande N."/>
            <person name="von Doehren H."/>
            <person name="Ebbole D.J."/>
            <person name="Esquivel-Naranjo E.U."/>
            <person name="Fekete E."/>
            <person name="Flipphi M."/>
            <person name="Glaser F."/>
            <person name="Gomez-Rodriguez E.Y."/>
            <person name="Gruber S."/>
            <person name="Han C."/>
            <person name="Henrissat B."/>
            <person name="Hermosa R."/>
            <person name="Hernandez-Onate M."/>
            <person name="Karaffa L."/>
            <person name="Kosti I."/>
            <person name="Le Crom S."/>
            <person name="Lindquist E."/>
            <person name="Lucas S."/>
            <person name="Luebeck M."/>
            <person name="Luebeck P.S."/>
            <person name="Margeot A."/>
            <person name="Metz B."/>
            <person name="Misra M."/>
            <person name="Nevalainen H."/>
            <person name="Omann M."/>
            <person name="Packer N."/>
            <person name="Perrone G."/>
            <person name="Uresti-Rivera E.E."/>
            <person name="Salamov A."/>
            <person name="Schmoll M."/>
            <person name="Seiboth B."/>
            <person name="Shapiro H."/>
            <person name="Sukno S."/>
            <person name="Tamayo-Ramos J.A."/>
            <person name="Tisch D."/>
            <person name="Wiest A."/>
            <person name="Wilkinson H.H."/>
            <person name="Zhang M."/>
            <person name="Coutinho P.M."/>
            <person name="Kenerley C.M."/>
            <person name="Monte E."/>
            <person name="Baker S.E."/>
            <person name="Grigoriev I.V."/>
        </authorList>
    </citation>
    <scope>NUCLEOTIDE SEQUENCE [LARGE SCALE GENOMIC DNA]</scope>
    <source>
        <strain evidence="6">Gv29-8 / FGSC 10586</strain>
    </source>
</reference>
<keyword evidence="2" id="KW-0436">Ligase</keyword>
<evidence type="ECO:0000259" key="4">
    <source>
        <dbReference type="Pfam" id="PF13193"/>
    </source>
</evidence>
<protein>
    <submittedName>
        <fullName evidence="5">Uncharacterized protein</fullName>
    </submittedName>
</protein>